<accession>A0A420KDG8</accession>
<reference evidence="1 2" key="1">
    <citation type="submission" date="2018-09" db="EMBL/GenBank/DDBJ databases">
        <title>Genome comparison of Alicycliphilus sp. BQ1, a polyurethanolytic bacterium, with its closest phylogenetic relatives Alicycliphilus denitrificans BC and K601, unable to attack polyurethane.</title>
        <authorList>
            <person name="Loza-Tavera H."/>
            <person name="Lozano L."/>
            <person name="Cevallos M."/>
            <person name="Maya-Lucas O."/>
            <person name="Garcia-Mena J."/>
            <person name="Hernandez J."/>
        </authorList>
    </citation>
    <scope>NUCLEOTIDE SEQUENCE [LARGE SCALE GENOMIC DNA]</scope>
    <source>
        <strain evidence="1 2">BQ1</strain>
    </source>
</reference>
<comment type="caution">
    <text evidence="1">The sequence shown here is derived from an EMBL/GenBank/DDBJ whole genome shotgun (WGS) entry which is preliminary data.</text>
</comment>
<name>A0A420KDG8_9BURK</name>
<dbReference type="Proteomes" id="UP000216225">
    <property type="component" value="Unassembled WGS sequence"/>
</dbReference>
<gene>
    <name evidence="1" type="ORF">CE154_014755</name>
</gene>
<evidence type="ECO:0000313" key="2">
    <source>
        <dbReference type="Proteomes" id="UP000216225"/>
    </source>
</evidence>
<dbReference type="EMBL" id="NKDB02000002">
    <property type="protein sequence ID" value="RKJ97236.1"/>
    <property type="molecule type" value="Genomic_DNA"/>
</dbReference>
<protein>
    <submittedName>
        <fullName evidence="1">Uncharacterized protein</fullName>
    </submittedName>
</protein>
<organism evidence="1 2">
    <name type="scientific">Alicycliphilus denitrificans</name>
    <dbReference type="NCBI Taxonomy" id="179636"/>
    <lineage>
        <taxon>Bacteria</taxon>
        <taxon>Pseudomonadati</taxon>
        <taxon>Pseudomonadota</taxon>
        <taxon>Betaproteobacteria</taxon>
        <taxon>Burkholderiales</taxon>
        <taxon>Comamonadaceae</taxon>
        <taxon>Alicycliphilus</taxon>
    </lineage>
</organism>
<dbReference type="RefSeq" id="WP_094438743.1">
    <property type="nucleotide sequence ID" value="NZ_NKDB02000002.1"/>
</dbReference>
<evidence type="ECO:0000313" key="1">
    <source>
        <dbReference type="EMBL" id="RKJ97236.1"/>
    </source>
</evidence>
<dbReference type="AlphaFoldDB" id="A0A420KDG8"/>
<proteinExistence type="predicted"/>
<sequence>MSQIPDDAAFQQFTIRRKKDLQRIARATRGECQLDDVVNEAWIMACGLRANDGSCLDLLDADSQHQLISYLFQRLVRYTDQKVRHAVRLDHAPKGGEHDKDVHPLAYLLVSDDGRDALDELMERETEAALESSLAEQGSLAVAYVRLLRHFGNNMSAVADHLRVSRSYAYRRCARARWLAIHARHIPIPVSEKFIPGPWRSFRLHRPQVQLAFDFDDESLF</sequence>